<protein>
    <submittedName>
        <fullName evidence="1">Uncharacterized protein</fullName>
    </submittedName>
</protein>
<comment type="caution">
    <text evidence="1">The sequence shown here is derived from an EMBL/GenBank/DDBJ whole genome shotgun (WGS) entry which is preliminary data.</text>
</comment>
<accession>A0A392TS71</accession>
<dbReference type="AlphaFoldDB" id="A0A392TS71"/>
<sequence>AFYKSSVDGKHYAIKGTLVLAFKPLYDLKVRAEVTVPDSREV</sequence>
<proteinExistence type="predicted"/>
<evidence type="ECO:0000313" key="2">
    <source>
        <dbReference type="Proteomes" id="UP000265520"/>
    </source>
</evidence>
<dbReference type="Proteomes" id="UP000265520">
    <property type="component" value="Unassembled WGS sequence"/>
</dbReference>
<organism evidence="1 2">
    <name type="scientific">Trifolium medium</name>
    <dbReference type="NCBI Taxonomy" id="97028"/>
    <lineage>
        <taxon>Eukaryota</taxon>
        <taxon>Viridiplantae</taxon>
        <taxon>Streptophyta</taxon>
        <taxon>Embryophyta</taxon>
        <taxon>Tracheophyta</taxon>
        <taxon>Spermatophyta</taxon>
        <taxon>Magnoliopsida</taxon>
        <taxon>eudicotyledons</taxon>
        <taxon>Gunneridae</taxon>
        <taxon>Pentapetalae</taxon>
        <taxon>rosids</taxon>
        <taxon>fabids</taxon>
        <taxon>Fabales</taxon>
        <taxon>Fabaceae</taxon>
        <taxon>Papilionoideae</taxon>
        <taxon>50 kb inversion clade</taxon>
        <taxon>NPAAA clade</taxon>
        <taxon>Hologalegina</taxon>
        <taxon>IRL clade</taxon>
        <taxon>Trifolieae</taxon>
        <taxon>Trifolium</taxon>
    </lineage>
</organism>
<name>A0A392TS71_9FABA</name>
<feature type="non-terminal residue" evidence="1">
    <location>
        <position position="1"/>
    </location>
</feature>
<reference evidence="1 2" key="1">
    <citation type="journal article" date="2018" name="Front. Plant Sci.">
        <title>Red Clover (Trifolium pratense) and Zigzag Clover (T. medium) - A Picture of Genomic Similarities and Differences.</title>
        <authorList>
            <person name="Dluhosova J."/>
            <person name="Istvanek J."/>
            <person name="Nedelnik J."/>
            <person name="Repkova J."/>
        </authorList>
    </citation>
    <scope>NUCLEOTIDE SEQUENCE [LARGE SCALE GENOMIC DNA]</scope>
    <source>
        <strain evidence="2">cv. 10/8</strain>
        <tissue evidence="1">Leaf</tissue>
    </source>
</reference>
<keyword evidence="2" id="KW-1185">Reference proteome</keyword>
<evidence type="ECO:0000313" key="1">
    <source>
        <dbReference type="EMBL" id="MCI62725.1"/>
    </source>
</evidence>
<dbReference type="EMBL" id="LXQA010624061">
    <property type="protein sequence ID" value="MCI62725.1"/>
    <property type="molecule type" value="Genomic_DNA"/>
</dbReference>